<accession>A0ABT5K7Q7</accession>
<evidence type="ECO:0000313" key="2">
    <source>
        <dbReference type="EMBL" id="MDC8769992.1"/>
    </source>
</evidence>
<reference evidence="2 3" key="1">
    <citation type="submission" date="2022-10" db="EMBL/GenBank/DDBJ databases">
        <title>Paucibacter sp. hw1 Genome sequencing.</title>
        <authorList>
            <person name="Park S."/>
        </authorList>
    </citation>
    <scope>NUCLEOTIDE SEQUENCE [LARGE SCALE GENOMIC DNA]</scope>
    <source>
        <strain evidence="3">hw1</strain>
    </source>
</reference>
<dbReference type="Proteomes" id="UP001221189">
    <property type="component" value="Unassembled WGS sequence"/>
</dbReference>
<name>A0ABT5K7Q7_9BURK</name>
<dbReference type="Pfam" id="PF08867">
    <property type="entry name" value="FRG"/>
    <property type="match status" value="1"/>
</dbReference>
<comment type="caution">
    <text evidence="2">The sequence shown here is derived from an EMBL/GenBank/DDBJ whole genome shotgun (WGS) entry which is preliminary data.</text>
</comment>
<evidence type="ECO:0000313" key="3">
    <source>
        <dbReference type="Proteomes" id="UP001221189"/>
    </source>
</evidence>
<sequence>MISGLFFGEAKASDGSTLGWCQLLIDPDRTSGHVLFNEGGNGFINVASVSISTVNSDEILLNVFKSEMLENDYRISEEYRLPNEFRADVTIKNAELENAISGEWRSDGKTGTLKLFREVLGEETVAHQIFSDWDAFKGWANKYTSMQGAAFRGQGGRHRLCTSFHRTDRVDLVRYVREDLPIFADRLETELGGIYNLSSSTDFGAVIGLAQHHGFPTPLLDWTSSPYVAAYFAFAEVVAKREPPSHVRVFRLSADFVRKGMSTVTTHVIDPMPTVSAYSPPSRGNGRLLNQQGLFTFSNMLNIEEFLRKRETRLNMKLGTLLEVVDISSDQARRALADLRNMGTTAATLFAGLDGVATFLKHKQFFSPDQ</sequence>
<dbReference type="EMBL" id="JAQQXT010000001">
    <property type="protein sequence ID" value="MDC8769992.1"/>
    <property type="molecule type" value="Genomic_DNA"/>
</dbReference>
<feature type="domain" description="FRG" evidence="1">
    <location>
        <begin position="145"/>
        <end position="239"/>
    </location>
</feature>
<protein>
    <submittedName>
        <fullName evidence="2">FRG domain-containing protein</fullName>
    </submittedName>
</protein>
<gene>
    <name evidence="2" type="ORF">PRZ03_00305</name>
</gene>
<organism evidence="2 3">
    <name type="scientific">Roseateles albus</name>
    <dbReference type="NCBI Taxonomy" id="2987525"/>
    <lineage>
        <taxon>Bacteria</taxon>
        <taxon>Pseudomonadati</taxon>
        <taxon>Pseudomonadota</taxon>
        <taxon>Betaproteobacteria</taxon>
        <taxon>Burkholderiales</taxon>
        <taxon>Sphaerotilaceae</taxon>
        <taxon>Roseateles</taxon>
    </lineage>
</organism>
<evidence type="ECO:0000259" key="1">
    <source>
        <dbReference type="SMART" id="SM00901"/>
    </source>
</evidence>
<dbReference type="InterPro" id="IPR014966">
    <property type="entry name" value="FRG-dom"/>
</dbReference>
<keyword evidence="3" id="KW-1185">Reference proteome</keyword>
<proteinExistence type="predicted"/>
<dbReference type="SMART" id="SM00901">
    <property type="entry name" value="FRG"/>
    <property type="match status" value="1"/>
</dbReference>